<evidence type="ECO:0000313" key="3">
    <source>
        <dbReference type="Proteomes" id="UP000198211"/>
    </source>
</evidence>
<dbReference type="AlphaFoldDB" id="A0A225WPR4"/>
<keyword evidence="3" id="KW-1185">Reference proteome</keyword>
<protein>
    <submittedName>
        <fullName evidence="2">RxLR effector protein</fullName>
    </submittedName>
</protein>
<dbReference type="EMBL" id="NBNE01000419">
    <property type="protein sequence ID" value="OWZ19636.1"/>
    <property type="molecule type" value="Genomic_DNA"/>
</dbReference>
<dbReference type="InterPro" id="IPR000477">
    <property type="entry name" value="RT_dom"/>
</dbReference>
<name>A0A225WPR4_9STRA</name>
<accession>A0A225WPR4</accession>
<evidence type="ECO:0000259" key="1">
    <source>
        <dbReference type="Pfam" id="PF00078"/>
    </source>
</evidence>
<dbReference type="InterPro" id="IPR043128">
    <property type="entry name" value="Rev_trsase/Diguanyl_cyclase"/>
</dbReference>
<organism evidence="2 3">
    <name type="scientific">Phytophthora megakarya</name>
    <dbReference type="NCBI Taxonomy" id="4795"/>
    <lineage>
        <taxon>Eukaryota</taxon>
        <taxon>Sar</taxon>
        <taxon>Stramenopiles</taxon>
        <taxon>Oomycota</taxon>
        <taxon>Peronosporomycetes</taxon>
        <taxon>Peronosporales</taxon>
        <taxon>Peronosporaceae</taxon>
        <taxon>Phytophthora</taxon>
    </lineage>
</organism>
<gene>
    <name evidence="2" type="ORF">PHMEG_0006088</name>
</gene>
<feature type="domain" description="Reverse transcriptase" evidence="1">
    <location>
        <begin position="2"/>
        <end position="78"/>
    </location>
</feature>
<dbReference type="InterPro" id="IPR043502">
    <property type="entry name" value="DNA/RNA_pol_sf"/>
</dbReference>
<dbReference type="Proteomes" id="UP000198211">
    <property type="component" value="Unassembled WGS sequence"/>
</dbReference>
<reference evidence="3" key="1">
    <citation type="submission" date="2017-03" db="EMBL/GenBank/DDBJ databases">
        <title>Phytopthora megakarya and P. palmivora, two closely related causual agents of cacao black pod achieved similar genome size and gene model numbers by different mechanisms.</title>
        <authorList>
            <person name="Ali S."/>
            <person name="Shao J."/>
            <person name="Larry D.J."/>
            <person name="Kronmiller B."/>
            <person name="Shen D."/>
            <person name="Strem M.D."/>
            <person name="Melnick R.L."/>
            <person name="Guiltinan M.J."/>
            <person name="Tyler B.M."/>
            <person name="Meinhardt L.W."/>
            <person name="Bailey B.A."/>
        </authorList>
    </citation>
    <scope>NUCLEOTIDE SEQUENCE [LARGE SCALE GENOMIC DNA]</scope>
    <source>
        <strain evidence="3">zdho120</strain>
    </source>
</reference>
<dbReference type="SUPFAM" id="SSF56672">
    <property type="entry name" value="DNA/RNA polymerases"/>
    <property type="match status" value="1"/>
</dbReference>
<dbReference type="Gene3D" id="3.30.70.270">
    <property type="match status" value="1"/>
</dbReference>
<proteinExistence type="predicted"/>
<sequence>MGVSSSPSSFNRLVRAVISDLQSCYQTYFDDLFGFTCSNSIDGHTSAQEKVLTRCAELERHVKIEKCKFLHNENSLSPLANPALKYEPQSILGTYVYVMKLLCNGFSDLIAPLIELNKVLAHPNRDKPFHVAVDVSSFAIG</sequence>
<evidence type="ECO:0000313" key="2">
    <source>
        <dbReference type="EMBL" id="OWZ19636.1"/>
    </source>
</evidence>
<dbReference type="Pfam" id="PF00078">
    <property type="entry name" value="RVT_1"/>
    <property type="match status" value="1"/>
</dbReference>
<comment type="caution">
    <text evidence="2">The sequence shown here is derived from an EMBL/GenBank/DDBJ whole genome shotgun (WGS) entry which is preliminary data.</text>
</comment>